<dbReference type="InterPro" id="IPR005467">
    <property type="entry name" value="His_kinase_dom"/>
</dbReference>
<dbReference type="PROSITE" id="PS50885">
    <property type="entry name" value="HAMP"/>
    <property type="match status" value="1"/>
</dbReference>
<feature type="transmembrane region" description="Helical" evidence="15">
    <location>
        <begin position="20"/>
        <end position="43"/>
    </location>
</feature>
<organism evidence="20 21">
    <name type="scientific">Candidatus Ligilactobacillus excrementigallinarum</name>
    <dbReference type="NCBI Taxonomy" id="2838641"/>
    <lineage>
        <taxon>Bacteria</taxon>
        <taxon>Bacillati</taxon>
        <taxon>Bacillota</taxon>
        <taxon>Bacilli</taxon>
        <taxon>Lactobacillales</taxon>
        <taxon>Lactobacillaceae</taxon>
        <taxon>Ligilactobacillus</taxon>
    </lineage>
</organism>
<dbReference type="PROSITE" id="PS50112">
    <property type="entry name" value="PAS"/>
    <property type="match status" value="1"/>
</dbReference>
<accession>A0A9D1UWU7</accession>
<dbReference type="Gene3D" id="3.30.450.20">
    <property type="entry name" value="PAS domain"/>
    <property type="match status" value="2"/>
</dbReference>
<evidence type="ECO:0000256" key="10">
    <source>
        <dbReference type="ARBA" id="ARBA00022840"/>
    </source>
</evidence>
<comment type="caution">
    <text evidence="20">The sequence shown here is derived from an EMBL/GenBank/DDBJ whole genome shotgun (WGS) entry which is preliminary data.</text>
</comment>
<dbReference type="Pfam" id="PF00989">
    <property type="entry name" value="PAS"/>
    <property type="match status" value="1"/>
</dbReference>
<evidence type="ECO:0000256" key="15">
    <source>
        <dbReference type="SAM" id="Phobius"/>
    </source>
</evidence>
<dbReference type="Pfam" id="PF23846">
    <property type="entry name" value="Cache_WalK"/>
    <property type="match status" value="1"/>
</dbReference>
<dbReference type="EC" id="2.7.13.3" evidence="3"/>
<dbReference type="GO" id="GO:0000155">
    <property type="term" value="F:phosphorelay sensor kinase activity"/>
    <property type="evidence" value="ECO:0007669"/>
    <property type="project" value="InterPro"/>
</dbReference>
<dbReference type="InterPro" id="IPR004358">
    <property type="entry name" value="Sig_transdc_His_kin-like_C"/>
</dbReference>
<evidence type="ECO:0000259" key="19">
    <source>
        <dbReference type="PROSITE" id="PS50885"/>
    </source>
</evidence>
<evidence type="ECO:0000259" key="18">
    <source>
        <dbReference type="PROSITE" id="PS50113"/>
    </source>
</evidence>
<dbReference type="SUPFAM" id="SSF47384">
    <property type="entry name" value="Homodimeric domain of signal transducing histidine kinase"/>
    <property type="match status" value="1"/>
</dbReference>
<evidence type="ECO:0000256" key="11">
    <source>
        <dbReference type="ARBA" id="ARBA00022989"/>
    </source>
</evidence>
<evidence type="ECO:0000256" key="3">
    <source>
        <dbReference type="ARBA" id="ARBA00012438"/>
    </source>
</evidence>
<keyword evidence="11 15" id="KW-1133">Transmembrane helix</keyword>
<dbReference type="InterPro" id="IPR049814">
    <property type="entry name" value="Resp_reg_WalK"/>
</dbReference>
<proteinExistence type="predicted"/>
<dbReference type="CDD" id="cd00082">
    <property type="entry name" value="HisKA"/>
    <property type="match status" value="1"/>
</dbReference>
<keyword evidence="4" id="KW-1003">Cell membrane</keyword>
<keyword evidence="10" id="KW-0067">ATP-binding</keyword>
<dbReference type="PROSITE" id="PS50113">
    <property type="entry name" value="PAC"/>
    <property type="match status" value="1"/>
</dbReference>
<evidence type="ECO:0000256" key="14">
    <source>
        <dbReference type="SAM" id="Coils"/>
    </source>
</evidence>
<dbReference type="InterPro" id="IPR003660">
    <property type="entry name" value="HAMP_dom"/>
</dbReference>
<feature type="transmembrane region" description="Helical" evidence="15">
    <location>
        <begin position="189"/>
        <end position="215"/>
    </location>
</feature>
<dbReference type="GO" id="GO:0016036">
    <property type="term" value="P:cellular response to phosphate starvation"/>
    <property type="evidence" value="ECO:0007669"/>
    <property type="project" value="TreeGrafter"/>
</dbReference>
<feature type="domain" description="PAC" evidence="18">
    <location>
        <begin position="335"/>
        <end position="388"/>
    </location>
</feature>
<dbReference type="AlphaFoldDB" id="A0A9D1UWU7"/>
<dbReference type="SUPFAM" id="SSF158472">
    <property type="entry name" value="HAMP domain-like"/>
    <property type="match status" value="1"/>
</dbReference>
<dbReference type="GO" id="GO:0004721">
    <property type="term" value="F:phosphoprotein phosphatase activity"/>
    <property type="evidence" value="ECO:0007669"/>
    <property type="project" value="TreeGrafter"/>
</dbReference>
<reference evidence="20" key="1">
    <citation type="journal article" date="2021" name="PeerJ">
        <title>Extensive microbial diversity within the chicken gut microbiome revealed by metagenomics and culture.</title>
        <authorList>
            <person name="Gilroy R."/>
            <person name="Ravi A."/>
            <person name="Getino M."/>
            <person name="Pursley I."/>
            <person name="Horton D.L."/>
            <person name="Alikhan N.F."/>
            <person name="Baker D."/>
            <person name="Gharbi K."/>
            <person name="Hall N."/>
            <person name="Watson M."/>
            <person name="Adriaenssens E.M."/>
            <person name="Foster-Nyarko E."/>
            <person name="Jarju S."/>
            <person name="Secka A."/>
            <person name="Antonio M."/>
            <person name="Oren A."/>
            <person name="Chaudhuri R.R."/>
            <person name="La Ragione R."/>
            <person name="Hildebrand F."/>
            <person name="Pallen M.J."/>
        </authorList>
    </citation>
    <scope>NUCLEOTIDE SEQUENCE</scope>
    <source>
        <strain evidence="20">6627</strain>
    </source>
</reference>
<dbReference type="Gene3D" id="1.10.287.130">
    <property type="match status" value="1"/>
</dbReference>
<dbReference type="Pfam" id="PF02518">
    <property type="entry name" value="HATPase_c"/>
    <property type="match status" value="1"/>
</dbReference>
<dbReference type="Proteomes" id="UP000823963">
    <property type="component" value="Unassembled WGS sequence"/>
</dbReference>
<keyword evidence="12" id="KW-0902">Two-component regulatory system</keyword>
<dbReference type="Gene3D" id="1.10.8.500">
    <property type="entry name" value="HAMP domain in histidine kinase"/>
    <property type="match status" value="1"/>
</dbReference>
<dbReference type="CDD" id="cd00130">
    <property type="entry name" value="PAS"/>
    <property type="match status" value="1"/>
</dbReference>
<dbReference type="PRINTS" id="PR00344">
    <property type="entry name" value="BCTRLSENSOR"/>
</dbReference>
<keyword evidence="13 15" id="KW-0472">Membrane</keyword>
<feature type="domain" description="Histidine kinase" evidence="16">
    <location>
        <begin position="392"/>
        <end position="620"/>
    </location>
</feature>
<evidence type="ECO:0000256" key="7">
    <source>
        <dbReference type="ARBA" id="ARBA00022692"/>
    </source>
</evidence>
<evidence type="ECO:0000313" key="20">
    <source>
        <dbReference type="EMBL" id="HIX01879.1"/>
    </source>
</evidence>
<dbReference type="GO" id="GO:0005886">
    <property type="term" value="C:plasma membrane"/>
    <property type="evidence" value="ECO:0007669"/>
    <property type="project" value="UniProtKB-SubCell"/>
</dbReference>
<dbReference type="GO" id="GO:0005524">
    <property type="term" value="F:ATP binding"/>
    <property type="evidence" value="ECO:0007669"/>
    <property type="project" value="UniProtKB-KW"/>
</dbReference>
<evidence type="ECO:0000259" key="17">
    <source>
        <dbReference type="PROSITE" id="PS50112"/>
    </source>
</evidence>
<evidence type="ECO:0000256" key="13">
    <source>
        <dbReference type="ARBA" id="ARBA00023136"/>
    </source>
</evidence>
<dbReference type="Pfam" id="PF00672">
    <property type="entry name" value="HAMP"/>
    <property type="match status" value="1"/>
</dbReference>
<dbReference type="SUPFAM" id="SSF55874">
    <property type="entry name" value="ATPase domain of HSP90 chaperone/DNA topoisomerase II/histidine kinase"/>
    <property type="match status" value="1"/>
</dbReference>
<keyword evidence="8" id="KW-0547">Nucleotide-binding</keyword>
<keyword evidence="7 15" id="KW-0812">Transmembrane</keyword>
<name>A0A9D1UWU7_9LACO</name>
<dbReference type="InterPro" id="IPR057640">
    <property type="entry name" value="Cache_WalK"/>
</dbReference>
<dbReference type="EMBL" id="DXFP01000032">
    <property type="protein sequence ID" value="HIX01879.1"/>
    <property type="molecule type" value="Genomic_DNA"/>
</dbReference>
<dbReference type="PANTHER" id="PTHR45453:SF1">
    <property type="entry name" value="PHOSPHATE REGULON SENSOR PROTEIN PHOR"/>
    <property type="match status" value="1"/>
</dbReference>
<dbReference type="SMART" id="SM00304">
    <property type="entry name" value="HAMP"/>
    <property type="match status" value="1"/>
</dbReference>
<evidence type="ECO:0000256" key="2">
    <source>
        <dbReference type="ARBA" id="ARBA00004651"/>
    </source>
</evidence>
<feature type="coiled-coil region" evidence="14">
    <location>
        <begin position="246"/>
        <end position="273"/>
    </location>
</feature>
<dbReference type="InterPro" id="IPR036890">
    <property type="entry name" value="HATPase_C_sf"/>
</dbReference>
<evidence type="ECO:0000256" key="6">
    <source>
        <dbReference type="ARBA" id="ARBA00022679"/>
    </source>
</evidence>
<dbReference type="NCBIfam" id="NF033092">
    <property type="entry name" value="HK_WalK"/>
    <property type="match status" value="1"/>
</dbReference>
<evidence type="ECO:0000313" key="21">
    <source>
        <dbReference type="Proteomes" id="UP000823963"/>
    </source>
</evidence>
<feature type="domain" description="HAMP" evidence="19">
    <location>
        <begin position="213"/>
        <end position="265"/>
    </location>
</feature>
<keyword evidence="14" id="KW-0175">Coiled coil</keyword>
<dbReference type="SMART" id="SM00387">
    <property type="entry name" value="HATPase_c"/>
    <property type="match status" value="1"/>
</dbReference>
<dbReference type="SUPFAM" id="SSF103190">
    <property type="entry name" value="Sensory domain-like"/>
    <property type="match status" value="1"/>
</dbReference>
<dbReference type="CDD" id="cd00075">
    <property type="entry name" value="HATPase"/>
    <property type="match status" value="1"/>
</dbReference>
<dbReference type="PROSITE" id="PS50109">
    <property type="entry name" value="HIS_KIN"/>
    <property type="match status" value="1"/>
</dbReference>
<dbReference type="InterPro" id="IPR000014">
    <property type="entry name" value="PAS"/>
</dbReference>
<feature type="transmembrane region" description="Helical" evidence="15">
    <location>
        <begin position="152"/>
        <end position="177"/>
    </location>
</feature>
<dbReference type="InterPro" id="IPR029151">
    <property type="entry name" value="Sensor-like_sf"/>
</dbReference>
<dbReference type="InterPro" id="IPR036097">
    <property type="entry name" value="HisK_dim/P_sf"/>
</dbReference>
<keyword evidence="6 20" id="KW-0808">Transferase</keyword>
<dbReference type="GO" id="GO:0006355">
    <property type="term" value="P:regulation of DNA-templated transcription"/>
    <property type="evidence" value="ECO:0007669"/>
    <property type="project" value="InterPro"/>
</dbReference>
<gene>
    <name evidence="20" type="primary">walK</name>
    <name evidence="20" type="ORF">H9861_03900</name>
</gene>
<comment type="catalytic activity">
    <reaction evidence="1">
        <text>ATP + protein L-histidine = ADP + protein N-phospho-L-histidine.</text>
        <dbReference type="EC" id="2.7.13.3"/>
    </reaction>
</comment>
<dbReference type="PANTHER" id="PTHR45453">
    <property type="entry name" value="PHOSPHATE REGULON SENSOR PROTEIN PHOR"/>
    <property type="match status" value="1"/>
</dbReference>
<dbReference type="InterPro" id="IPR050351">
    <property type="entry name" value="BphY/WalK/GraS-like"/>
</dbReference>
<dbReference type="FunFam" id="1.10.287.130:FF:000001">
    <property type="entry name" value="Two-component sensor histidine kinase"/>
    <property type="match status" value="1"/>
</dbReference>
<dbReference type="InterPro" id="IPR003661">
    <property type="entry name" value="HisK_dim/P_dom"/>
</dbReference>
<comment type="subcellular location">
    <subcellularLocation>
        <location evidence="2">Cell membrane</location>
        <topology evidence="2">Multi-pass membrane protein</topology>
    </subcellularLocation>
</comment>
<sequence>MSEQSQKNTDKKLHFFQSIHFKIALVFALLLLIAFQIVGAVFIQRLKSDNLKTFKQRVELSSYVDNSLAQNLTSNNTQKANERIRSILEDVNNSNITDVQVVDAKGNIRGDNDVDNRSLVGQRTTDSDIKQVLYNGRTYSKMTFDRGDNKRYYISITPLFSATGNTNTVVGAVYIRASLESVYNSINNVTVIFATAALIATIIGLILAIILSSAITRPIDEMKKQTARIANGDYSGQVHVYGKDELGQLAEAVNNLSVRVEEAQEQSESERRRLDSVLTHMSDGVIATNRRGKINIINQAACDYLDIEEKDALDKSILDILGIRDQYTLHDLLENQDEITLDMSEEDHDQILHAYFSLIQRESGFISGMVCVLRDVTEQEKIDRELRQFVSNVSHELRTPLTSMRSYIEALNDGAWKDPDVAPSFLKVTQEETDRMIRMINDLLKLSRMDSGRVKLDLELVNLNELFNYILDRFEMMLEKDNNDTRETKSKNYTIKRDFTKKDLWVEIDTDKFIQVIDNLMNNAIKYSPNGGVITCRLLETQNHVILSISDQGLGIPKKDLNHVFDRFFRVDKARSRAQGGTGLGLAISKEVIEMHHGKIWADSVEGKGSTFYISLPYREYDEEEDLWDEN</sequence>
<dbReference type="Gene3D" id="3.30.565.10">
    <property type="entry name" value="Histidine kinase-like ATPase, C-terminal domain"/>
    <property type="match status" value="1"/>
</dbReference>
<dbReference type="InterPro" id="IPR035965">
    <property type="entry name" value="PAS-like_dom_sf"/>
</dbReference>
<keyword evidence="5" id="KW-0597">Phosphoprotein</keyword>
<dbReference type="InterPro" id="IPR003594">
    <property type="entry name" value="HATPase_dom"/>
</dbReference>
<evidence type="ECO:0000256" key="5">
    <source>
        <dbReference type="ARBA" id="ARBA00022553"/>
    </source>
</evidence>
<evidence type="ECO:0000256" key="1">
    <source>
        <dbReference type="ARBA" id="ARBA00000085"/>
    </source>
</evidence>
<reference evidence="20" key="2">
    <citation type="submission" date="2021-04" db="EMBL/GenBank/DDBJ databases">
        <authorList>
            <person name="Gilroy R."/>
        </authorList>
    </citation>
    <scope>NUCLEOTIDE SEQUENCE</scope>
    <source>
        <strain evidence="20">6627</strain>
    </source>
</reference>
<feature type="domain" description="PAS" evidence="17">
    <location>
        <begin position="270"/>
        <end position="335"/>
    </location>
</feature>
<dbReference type="InterPro" id="IPR013767">
    <property type="entry name" value="PAS_fold"/>
</dbReference>
<evidence type="ECO:0000256" key="12">
    <source>
        <dbReference type="ARBA" id="ARBA00023012"/>
    </source>
</evidence>
<evidence type="ECO:0000256" key="4">
    <source>
        <dbReference type="ARBA" id="ARBA00022475"/>
    </source>
</evidence>
<dbReference type="SUPFAM" id="SSF55785">
    <property type="entry name" value="PYP-like sensor domain (PAS domain)"/>
    <property type="match status" value="1"/>
</dbReference>
<dbReference type="SMART" id="SM00388">
    <property type="entry name" value="HisKA"/>
    <property type="match status" value="1"/>
</dbReference>
<dbReference type="FunFam" id="3.30.565.10:FF:000006">
    <property type="entry name" value="Sensor histidine kinase WalK"/>
    <property type="match status" value="1"/>
</dbReference>
<dbReference type="SMART" id="SM00091">
    <property type="entry name" value="PAS"/>
    <property type="match status" value="1"/>
</dbReference>
<dbReference type="Pfam" id="PF00512">
    <property type="entry name" value="HisKA"/>
    <property type="match status" value="1"/>
</dbReference>
<dbReference type="CDD" id="cd06225">
    <property type="entry name" value="HAMP"/>
    <property type="match status" value="1"/>
</dbReference>
<evidence type="ECO:0000256" key="9">
    <source>
        <dbReference type="ARBA" id="ARBA00022777"/>
    </source>
</evidence>
<evidence type="ECO:0000259" key="16">
    <source>
        <dbReference type="PROSITE" id="PS50109"/>
    </source>
</evidence>
<protein>
    <recommendedName>
        <fullName evidence="3">histidine kinase</fullName>
        <ecNumber evidence="3">2.7.13.3</ecNumber>
    </recommendedName>
</protein>
<keyword evidence="9 20" id="KW-0418">Kinase</keyword>
<evidence type="ECO:0000256" key="8">
    <source>
        <dbReference type="ARBA" id="ARBA00022741"/>
    </source>
</evidence>
<dbReference type="InterPro" id="IPR000700">
    <property type="entry name" value="PAS-assoc_C"/>
</dbReference>